<dbReference type="EMBL" id="CAJHOF010000022">
    <property type="protein sequence ID" value="CAD7289713.1"/>
    <property type="molecule type" value="Genomic_DNA"/>
</dbReference>
<evidence type="ECO:0000313" key="3">
    <source>
        <dbReference type="Proteomes" id="UP000789803"/>
    </source>
</evidence>
<dbReference type="InterPro" id="IPR002711">
    <property type="entry name" value="HNH"/>
</dbReference>
<name>A0ABN7KAZ3_9BACT</name>
<feature type="domain" description="HNH" evidence="1">
    <location>
        <begin position="101"/>
        <end position="154"/>
    </location>
</feature>
<comment type="caution">
    <text evidence="2">The sequence shown here is derived from an EMBL/GenBank/DDBJ whole genome shotgun (WGS) entry which is preliminary data.</text>
</comment>
<dbReference type="Proteomes" id="UP000789803">
    <property type="component" value="Unassembled WGS sequence"/>
</dbReference>
<organism evidence="2 3">
    <name type="scientific">Campylobacter majalis</name>
    <dbReference type="NCBI Taxonomy" id="2790656"/>
    <lineage>
        <taxon>Bacteria</taxon>
        <taxon>Pseudomonadati</taxon>
        <taxon>Campylobacterota</taxon>
        <taxon>Epsilonproteobacteria</taxon>
        <taxon>Campylobacterales</taxon>
        <taxon>Campylobacteraceae</taxon>
        <taxon>Campylobacter</taxon>
    </lineage>
</organism>
<dbReference type="Pfam" id="PF01844">
    <property type="entry name" value="HNH"/>
    <property type="match status" value="1"/>
</dbReference>
<evidence type="ECO:0000259" key="1">
    <source>
        <dbReference type="Pfam" id="PF01844"/>
    </source>
</evidence>
<reference evidence="2 3" key="1">
    <citation type="submission" date="2020-11" db="EMBL/GenBank/DDBJ databases">
        <authorList>
            <person name="Peeters C."/>
        </authorList>
    </citation>
    <scope>NUCLEOTIDE SEQUENCE [LARGE SCALE GENOMIC DNA]</scope>
    <source>
        <strain evidence="2 3">LMG 7974</strain>
    </source>
</reference>
<dbReference type="Gene3D" id="1.10.30.50">
    <property type="match status" value="1"/>
</dbReference>
<gene>
    <name evidence="2" type="ORF">LMG7974_01791</name>
</gene>
<evidence type="ECO:0000313" key="2">
    <source>
        <dbReference type="EMBL" id="CAD7289713.1"/>
    </source>
</evidence>
<sequence length="287" mass="33863">MIKINISQTAINEFKDSVLANFKSDEIENINKILKQKLKDFKFNIDLEQLITLNYDKILDLNDFVATNKIEFKNYFSGLYENKVTQKIRAKYVSNLDISTCPYCNRNYIVNFNKYGETTAQLDHFFNKSKYPHLAISIYNLIPSCYTCNQRKSSKDKKIYYPFKESFDDDVKFKIILQDANLKDNNSINLDCDIATNYEKAKNHIEVFNIKSLYNEHKDLAFELLQKSKIYNESYINELIKNYQGRIFGSKSELFRLITGSYTDTKDINKRPFNKLIKDISQQLKLF</sequence>
<accession>A0ABN7KAZ3</accession>
<protein>
    <recommendedName>
        <fullName evidence="1">HNH domain-containing protein</fullName>
    </recommendedName>
</protein>
<proteinExistence type="predicted"/>
<dbReference type="RefSeq" id="WP_229933560.1">
    <property type="nucleotide sequence ID" value="NZ_CAJHOF010000022.1"/>
</dbReference>
<keyword evidence="3" id="KW-1185">Reference proteome</keyword>